<accession>M8DL31</accession>
<dbReference type="EMBL" id="APBN01000001">
    <property type="protein sequence ID" value="EMT54187.1"/>
    <property type="molecule type" value="Genomic_DNA"/>
</dbReference>
<evidence type="ECO:0000259" key="2">
    <source>
        <dbReference type="Pfam" id="PF02120"/>
    </source>
</evidence>
<dbReference type="AlphaFoldDB" id="M8DL31"/>
<comment type="caution">
    <text evidence="3">The sequence shown here is derived from an EMBL/GenBank/DDBJ whole genome shotgun (WGS) entry which is preliminary data.</text>
</comment>
<dbReference type="PATRIC" id="fig|1300222.3.peg.261"/>
<dbReference type="STRING" id="1300222.I532_01235"/>
<dbReference type="PANTHER" id="PTHR37533:SF2">
    <property type="entry name" value="FLAGELLAR HOOK-LENGTH CONTROL PROTEIN"/>
    <property type="match status" value="1"/>
</dbReference>
<evidence type="ECO:0000313" key="3">
    <source>
        <dbReference type="EMBL" id="EMT54187.1"/>
    </source>
</evidence>
<proteinExistence type="predicted"/>
<dbReference type="InterPro" id="IPR021136">
    <property type="entry name" value="Flagellar_hook_control-like_C"/>
</dbReference>
<feature type="compositionally biased region" description="Basic and acidic residues" evidence="1">
    <location>
        <begin position="372"/>
        <end position="381"/>
    </location>
</feature>
<keyword evidence="3" id="KW-0969">Cilium</keyword>
<dbReference type="Gene3D" id="3.30.750.140">
    <property type="match status" value="1"/>
</dbReference>
<keyword evidence="4" id="KW-1185">Reference proteome</keyword>
<dbReference type="Pfam" id="PF02120">
    <property type="entry name" value="Flg_hook"/>
    <property type="match status" value="1"/>
</dbReference>
<dbReference type="InterPro" id="IPR038610">
    <property type="entry name" value="FliK-like_C_sf"/>
</dbReference>
<dbReference type="PANTHER" id="PTHR37533">
    <property type="entry name" value="FLAGELLAR HOOK-LENGTH CONTROL PROTEIN"/>
    <property type="match status" value="1"/>
</dbReference>
<reference evidence="3 4" key="1">
    <citation type="submission" date="2013-03" db="EMBL/GenBank/DDBJ databases">
        <title>Assembly of a new bacterial strain Brevibacillus borstelensis AK1.</title>
        <authorList>
            <person name="Rajan I."/>
            <person name="PoliReddy D."/>
            <person name="Sugumar T."/>
            <person name="Rathinam K."/>
            <person name="Alqarawi S."/>
            <person name="Khalil A.B."/>
            <person name="Sivakumar N."/>
        </authorList>
    </citation>
    <scope>NUCLEOTIDE SEQUENCE [LARGE SCALE GENOMIC DNA]</scope>
    <source>
        <strain evidence="3 4">AK1</strain>
    </source>
</reference>
<dbReference type="CDD" id="cd17470">
    <property type="entry name" value="T3SS_Flik_C"/>
    <property type="match status" value="1"/>
</dbReference>
<evidence type="ECO:0000313" key="4">
    <source>
        <dbReference type="Proteomes" id="UP000012081"/>
    </source>
</evidence>
<feature type="domain" description="Flagellar hook-length control protein-like C-terminal" evidence="2">
    <location>
        <begin position="270"/>
        <end position="350"/>
    </location>
</feature>
<dbReference type="RefSeq" id="WP_003385890.1">
    <property type="nucleotide sequence ID" value="NZ_APBN01000001.1"/>
</dbReference>
<evidence type="ECO:0000256" key="1">
    <source>
        <dbReference type="SAM" id="MobiDB-lite"/>
    </source>
</evidence>
<keyword evidence="3" id="KW-0282">Flagellum</keyword>
<sequence length="400" mass="43341">MNVANVAAPAVPASVGTSANGSAILTGTAGQQLPGTLENLFAMQMMSALEQLEGMEDAVIQVEADGMDTEDQEEIAELLAMLQQLFATSQSQSHDIVNSLEAKTKELADMMNKLPKTAVLSDSQVQNLLATFTQRGLSQATAEKLANFMAALNQSNETMPQGLVPARSKEQSTAAYMSQRTNLMSTMQPVRVSHALSSYQAEAGVQAKTAAPTSQQQTADFMMEPDANPLTAQQNNPNVQTFGQKGNVPTGGHPIHANQFSQQVTQLFVKQMKLTQVDGVHEARLILYPQSLGQVDVKITSHNGMITAHFSAETTAGKELLDNQLPQLRAALTQQGLQVDRLEVNQQQQAGSLPFQQQQRERQQQQNNENQQSDRQDKAEFSLDALVEGSDEISKIGYSG</sequence>
<gene>
    <name evidence="3" type="ORF">I532_01235</name>
</gene>
<dbReference type="Proteomes" id="UP000012081">
    <property type="component" value="Unassembled WGS sequence"/>
</dbReference>
<feature type="region of interest" description="Disordered" evidence="1">
    <location>
        <begin position="349"/>
        <end position="384"/>
    </location>
</feature>
<organism evidence="3 4">
    <name type="scientific">Brevibacillus borstelensis AK1</name>
    <dbReference type="NCBI Taxonomy" id="1300222"/>
    <lineage>
        <taxon>Bacteria</taxon>
        <taxon>Bacillati</taxon>
        <taxon>Bacillota</taxon>
        <taxon>Bacilli</taxon>
        <taxon>Bacillales</taxon>
        <taxon>Paenibacillaceae</taxon>
        <taxon>Brevibacillus</taxon>
    </lineage>
</organism>
<dbReference type="GeneID" id="89499385"/>
<dbReference type="InterPro" id="IPR052563">
    <property type="entry name" value="FliK"/>
</dbReference>
<dbReference type="OrthoDB" id="2380967at2"/>
<name>M8DL31_9BACL</name>
<protein>
    <submittedName>
        <fullName evidence="3">Flagellar hook-length control protein</fullName>
    </submittedName>
</protein>
<keyword evidence="3" id="KW-0966">Cell projection</keyword>